<gene>
    <name evidence="2" type="ORF">GCM10010969_32670</name>
</gene>
<sequence>MYHWRVTKYNPSNRNSQGHYLKDEWTCPSEIGKVFDGKQFTLEEYLNVENAYVATVFSFIKEIGLDLVRVINPTKLLSNNNDRLFEPKFEQIHLYEDQLIDISLVPDICRMVLRNIIGCKLVRKDKFYVHFGWDYYMYIGSMLPSEETIRLAKSNGLYVEEDVSPYLFSGGIPTLSWSKKDDFIIHEEEQLDGLSLEEIRTLLCLSEDHPMTGHFVIMEQRINQLQQKATHIIDTEKFDYFISCE</sequence>
<evidence type="ECO:0000313" key="3">
    <source>
        <dbReference type="Proteomes" id="UP000606653"/>
    </source>
</evidence>
<comment type="caution">
    <text evidence="2">The sequence shown here is derived from an EMBL/GenBank/DDBJ whole genome shotgun (WGS) entry which is preliminary data.</text>
</comment>
<keyword evidence="3" id="KW-1185">Reference proteome</keyword>
<dbReference type="Proteomes" id="UP000606653">
    <property type="component" value="Unassembled WGS sequence"/>
</dbReference>
<evidence type="ECO:0000313" key="2">
    <source>
        <dbReference type="EMBL" id="GGO05872.1"/>
    </source>
</evidence>
<feature type="domain" description="DUF7683" evidence="1">
    <location>
        <begin position="177"/>
        <end position="242"/>
    </location>
</feature>
<name>A0ABQ2L7C7_9BACL</name>
<accession>A0ABQ2L7C7</accession>
<proteinExistence type="predicted"/>
<dbReference type="RefSeq" id="WP_018979061.1">
    <property type="nucleotide sequence ID" value="NZ_BMLN01000011.1"/>
</dbReference>
<evidence type="ECO:0000259" key="1">
    <source>
        <dbReference type="Pfam" id="PF24731"/>
    </source>
</evidence>
<dbReference type="EMBL" id="BMLN01000011">
    <property type="protein sequence ID" value="GGO05872.1"/>
    <property type="molecule type" value="Genomic_DNA"/>
</dbReference>
<dbReference type="InterPro" id="IPR056100">
    <property type="entry name" value="DUF7683"/>
</dbReference>
<reference evidence="3" key="1">
    <citation type="journal article" date="2019" name="Int. J. Syst. Evol. Microbiol.">
        <title>The Global Catalogue of Microorganisms (GCM) 10K type strain sequencing project: providing services to taxonomists for standard genome sequencing and annotation.</title>
        <authorList>
            <consortium name="The Broad Institute Genomics Platform"/>
            <consortium name="The Broad Institute Genome Sequencing Center for Infectious Disease"/>
            <person name="Wu L."/>
            <person name="Ma J."/>
        </authorList>
    </citation>
    <scope>NUCLEOTIDE SEQUENCE [LARGE SCALE GENOMIC DNA]</scope>
    <source>
        <strain evidence="3">CGMCC 1.6964</strain>
    </source>
</reference>
<dbReference type="Pfam" id="PF24731">
    <property type="entry name" value="DUF7683"/>
    <property type="match status" value="1"/>
</dbReference>
<organism evidence="2 3">
    <name type="scientific">Saccharibacillus kuerlensis</name>
    <dbReference type="NCBI Taxonomy" id="459527"/>
    <lineage>
        <taxon>Bacteria</taxon>
        <taxon>Bacillati</taxon>
        <taxon>Bacillota</taxon>
        <taxon>Bacilli</taxon>
        <taxon>Bacillales</taxon>
        <taxon>Paenibacillaceae</taxon>
        <taxon>Saccharibacillus</taxon>
    </lineage>
</organism>
<protein>
    <recommendedName>
        <fullName evidence="1">DUF7683 domain-containing protein</fullName>
    </recommendedName>
</protein>